<name>A0AAV2ZFZ4_PYXAD</name>
<dbReference type="InterPro" id="IPR050589">
    <property type="entry name" value="Ikaros_C2H2-ZF"/>
</dbReference>
<protein>
    <recommendedName>
        <fullName evidence="14">C2H2-type domain-containing protein</fullName>
    </recommendedName>
</protein>
<dbReference type="FunFam" id="3.30.160.60:FF:000557">
    <property type="entry name" value="zinc finger and SCAN domain-containing protein 29"/>
    <property type="match status" value="1"/>
</dbReference>
<evidence type="ECO:0000256" key="12">
    <source>
        <dbReference type="PROSITE-ProRule" id="PRU00042"/>
    </source>
</evidence>
<dbReference type="GO" id="GO:0006357">
    <property type="term" value="P:regulation of transcription by RNA polymerase II"/>
    <property type="evidence" value="ECO:0007669"/>
    <property type="project" value="TreeGrafter"/>
</dbReference>
<evidence type="ECO:0000256" key="1">
    <source>
        <dbReference type="ARBA" id="ARBA00003767"/>
    </source>
</evidence>
<dbReference type="FunFam" id="3.30.160.60:FF:000966">
    <property type="entry name" value="ZFP90 zinc finger protein"/>
    <property type="match status" value="1"/>
</dbReference>
<dbReference type="GO" id="GO:0000978">
    <property type="term" value="F:RNA polymerase II cis-regulatory region sequence-specific DNA binding"/>
    <property type="evidence" value="ECO:0007669"/>
    <property type="project" value="TreeGrafter"/>
</dbReference>
<dbReference type="EMBL" id="DYDO01000012">
    <property type="protein sequence ID" value="DBA15614.1"/>
    <property type="molecule type" value="Genomic_DNA"/>
</dbReference>
<evidence type="ECO:0000256" key="9">
    <source>
        <dbReference type="ARBA" id="ARBA00023125"/>
    </source>
</evidence>
<evidence type="ECO:0000256" key="3">
    <source>
        <dbReference type="ARBA" id="ARBA00006991"/>
    </source>
</evidence>
<keyword evidence="5" id="KW-0677">Repeat</keyword>
<feature type="compositionally biased region" description="Basic and acidic residues" evidence="13">
    <location>
        <begin position="91"/>
        <end position="107"/>
    </location>
</feature>
<evidence type="ECO:0000256" key="7">
    <source>
        <dbReference type="ARBA" id="ARBA00022833"/>
    </source>
</evidence>
<dbReference type="PROSITE" id="PS50157">
    <property type="entry name" value="ZINC_FINGER_C2H2_2"/>
    <property type="match status" value="6"/>
</dbReference>
<comment type="caution">
    <text evidence="15">The sequence shown here is derived from an EMBL/GenBank/DDBJ whole genome shotgun (WGS) entry which is preliminary data.</text>
</comment>
<dbReference type="PANTHER" id="PTHR24404">
    <property type="entry name" value="ZINC FINGER PROTEIN"/>
    <property type="match status" value="1"/>
</dbReference>
<keyword evidence="16" id="KW-1185">Reference proteome</keyword>
<evidence type="ECO:0000256" key="8">
    <source>
        <dbReference type="ARBA" id="ARBA00023015"/>
    </source>
</evidence>
<evidence type="ECO:0000256" key="6">
    <source>
        <dbReference type="ARBA" id="ARBA00022771"/>
    </source>
</evidence>
<dbReference type="Proteomes" id="UP001181693">
    <property type="component" value="Unassembled WGS sequence"/>
</dbReference>
<keyword evidence="4" id="KW-0479">Metal-binding</keyword>
<feature type="domain" description="C2H2-type" evidence="14">
    <location>
        <begin position="270"/>
        <end position="297"/>
    </location>
</feature>
<dbReference type="InterPro" id="IPR013087">
    <property type="entry name" value="Znf_C2H2_type"/>
</dbReference>
<evidence type="ECO:0000313" key="16">
    <source>
        <dbReference type="Proteomes" id="UP001181693"/>
    </source>
</evidence>
<evidence type="ECO:0000256" key="10">
    <source>
        <dbReference type="ARBA" id="ARBA00023163"/>
    </source>
</evidence>
<feature type="domain" description="C2H2-type" evidence="14">
    <location>
        <begin position="354"/>
        <end position="381"/>
    </location>
</feature>
<dbReference type="GO" id="GO:0008270">
    <property type="term" value="F:zinc ion binding"/>
    <property type="evidence" value="ECO:0007669"/>
    <property type="project" value="UniProtKB-KW"/>
</dbReference>
<dbReference type="InterPro" id="IPR036236">
    <property type="entry name" value="Znf_C2H2_sf"/>
</dbReference>
<evidence type="ECO:0000256" key="4">
    <source>
        <dbReference type="ARBA" id="ARBA00022723"/>
    </source>
</evidence>
<dbReference type="FunFam" id="3.30.160.60:FF:002343">
    <property type="entry name" value="Zinc finger protein 33A"/>
    <property type="match status" value="2"/>
</dbReference>
<dbReference type="Pfam" id="PF00096">
    <property type="entry name" value="zf-C2H2"/>
    <property type="match status" value="6"/>
</dbReference>
<dbReference type="GO" id="GO:0003700">
    <property type="term" value="F:DNA-binding transcription factor activity"/>
    <property type="evidence" value="ECO:0007669"/>
    <property type="project" value="TreeGrafter"/>
</dbReference>
<feature type="domain" description="C2H2-type" evidence="14">
    <location>
        <begin position="410"/>
        <end position="435"/>
    </location>
</feature>
<dbReference type="SUPFAM" id="SSF57667">
    <property type="entry name" value="beta-beta-alpha zinc fingers"/>
    <property type="match status" value="3"/>
</dbReference>
<keyword evidence="11" id="KW-0539">Nucleus</keyword>
<evidence type="ECO:0000259" key="14">
    <source>
        <dbReference type="PROSITE" id="PS50157"/>
    </source>
</evidence>
<dbReference type="SMART" id="SM00355">
    <property type="entry name" value="ZnF_C2H2"/>
    <property type="match status" value="6"/>
</dbReference>
<sequence>MTADKKVLEVSNKLIHLLTGEVWRFLGRATMCNEMVKENLQTIISPGSSDVPYNKNTVATIKQEPSLFEEDLPHADLTNSSCNTVARLMERRSPSYPRRAADQKDDYAQTQNTSALKEEPEACEDETEGDVYILPDLYKNISPGPCEEEPPSHSNIRRSAAYIKEESIPYKEEHVSDGDGYTQSDYTVEENSCEEGGSPQLEEDPSITVVEYEDELYGSAYSPTDQVQPNMEHQECFTMNADMMKSHLHSLITMDCSAKNSMLIRNEKQITCPDCGKSFAAISHLVRHQRIHTGEKPFTCSYCGRSFNQKATLIKHQRTHTGEKPFVCSDCGKCFTSSANLTQHQRVHTGEKPYTCSVCGKNFRSSPNLITHQRIHTGEKPYYCAICGKFFANSSVLARHQKTHTGEKPYACNVCGKRFIQSCQLNKHKRVHTVH</sequence>
<dbReference type="GO" id="GO:0005634">
    <property type="term" value="C:nucleus"/>
    <property type="evidence" value="ECO:0007669"/>
    <property type="project" value="UniProtKB-SubCell"/>
</dbReference>
<feature type="domain" description="C2H2-type" evidence="14">
    <location>
        <begin position="382"/>
        <end position="409"/>
    </location>
</feature>
<evidence type="ECO:0000313" key="15">
    <source>
        <dbReference type="EMBL" id="DBA15614.1"/>
    </source>
</evidence>
<organism evidence="15 16">
    <name type="scientific">Pyxicephalus adspersus</name>
    <name type="common">African bullfrog</name>
    <dbReference type="NCBI Taxonomy" id="30357"/>
    <lineage>
        <taxon>Eukaryota</taxon>
        <taxon>Metazoa</taxon>
        <taxon>Chordata</taxon>
        <taxon>Craniata</taxon>
        <taxon>Vertebrata</taxon>
        <taxon>Euteleostomi</taxon>
        <taxon>Amphibia</taxon>
        <taxon>Batrachia</taxon>
        <taxon>Anura</taxon>
        <taxon>Neobatrachia</taxon>
        <taxon>Ranoidea</taxon>
        <taxon>Pyxicephalidae</taxon>
        <taxon>Pyxicephalinae</taxon>
        <taxon>Pyxicephalus</taxon>
    </lineage>
</organism>
<comment type="similarity">
    <text evidence="3">Belongs to the krueppel C2H2-type zinc-finger protein family.</text>
</comment>
<keyword evidence="9" id="KW-0238">DNA-binding</keyword>
<keyword evidence="7" id="KW-0862">Zinc</keyword>
<dbReference type="PROSITE" id="PS00028">
    <property type="entry name" value="ZINC_FINGER_C2H2_1"/>
    <property type="match status" value="6"/>
</dbReference>
<feature type="domain" description="C2H2-type" evidence="14">
    <location>
        <begin position="326"/>
        <end position="353"/>
    </location>
</feature>
<dbReference type="AlphaFoldDB" id="A0AAV2ZFZ4"/>
<keyword evidence="8" id="KW-0805">Transcription regulation</keyword>
<evidence type="ECO:0000256" key="11">
    <source>
        <dbReference type="ARBA" id="ARBA00023242"/>
    </source>
</evidence>
<comment type="function">
    <text evidence="1">May be involved in transcriptional regulation.</text>
</comment>
<evidence type="ECO:0000256" key="5">
    <source>
        <dbReference type="ARBA" id="ARBA00022737"/>
    </source>
</evidence>
<feature type="region of interest" description="Disordered" evidence="13">
    <location>
        <begin position="91"/>
        <end position="127"/>
    </location>
</feature>
<evidence type="ECO:0000256" key="13">
    <source>
        <dbReference type="SAM" id="MobiDB-lite"/>
    </source>
</evidence>
<evidence type="ECO:0000256" key="2">
    <source>
        <dbReference type="ARBA" id="ARBA00004123"/>
    </source>
</evidence>
<feature type="region of interest" description="Disordered" evidence="13">
    <location>
        <begin position="171"/>
        <end position="202"/>
    </location>
</feature>
<accession>A0AAV2ZFZ4</accession>
<comment type="subcellular location">
    <subcellularLocation>
        <location evidence="2">Nucleus</location>
    </subcellularLocation>
</comment>
<dbReference type="FunFam" id="3.30.160.60:FF:000848">
    <property type="entry name" value="Zinc finger protein 35"/>
    <property type="match status" value="1"/>
</dbReference>
<dbReference type="Gene3D" id="3.30.160.60">
    <property type="entry name" value="Classic Zinc Finger"/>
    <property type="match status" value="6"/>
</dbReference>
<dbReference type="FunFam" id="3.30.160.60:FF:003973">
    <property type="match status" value="1"/>
</dbReference>
<keyword evidence="6 12" id="KW-0863">Zinc-finger</keyword>
<dbReference type="PANTHER" id="PTHR24404:SF114">
    <property type="entry name" value="KLUMPFUSS, ISOFORM B-RELATED"/>
    <property type="match status" value="1"/>
</dbReference>
<feature type="domain" description="C2H2-type" evidence="14">
    <location>
        <begin position="298"/>
        <end position="325"/>
    </location>
</feature>
<reference evidence="15" key="1">
    <citation type="thesis" date="2020" institute="ProQuest LLC" country="789 East Eisenhower Parkway, Ann Arbor, MI, USA">
        <title>Comparative Genomics and Chromosome Evolution.</title>
        <authorList>
            <person name="Mudd A.B."/>
        </authorList>
    </citation>
    <scope>NUCLEOTIDE SEQUENCE</scope>
    <source>
        <strain evidence="15">1538</strain>
        <tissue evidence="15">Blood</tissue>
    </source>
</reference>
<keyword evidence="10" id="KW-0804">Transcription</keyword>
<proteinExistence type="inferred from homology"/>
<gene>
    <name evidence="15" type="ORF">GDO54_004804</name>
</gene>